<gene>
    <name evidence="4" type="ORF">A7E75_04640</name>
</gene>
<dbReference type="NCBIfam" id="NF008186">
    <property type="entry name" value="PRK10938.1"/>
    <property type="match status" value="1"/>
</dbReference>
<dbReference type="Proteomes" id="UP000182264">
    <property type="component" value="Chromosome"/>
</dbReference>
<proteinExistence type="predicted"/>
<keyword evidence="5" id="KW-1185">Reference proteome</keyword>
<organism evidence="4 5">
    <name type="scientific">Syntrophotalea acetylenica</name>
    <name type="common">Pelobacter acetylenicus</name>
    <dbReference type="NCBI Taxonomy" id="29542"/>
    <lineage>
        <taxon>Bacteria</taxon>
        <taxon>Pseudomonadati</taxon>
        <taxon>Thermodesulfobacteriota</taxon>
        <taxon>Desulfuromonadia</taxon>
        <taxon>Desulfuromonadales</taxon>
        <taxon>Syntrophotaleaceae</taxon>
        <taxon>Syntrophotalea</taxon>
    </lineage>
</organism>
<dbReference type="SUPFAM" id="SSF52540">
    <property type="entry name" value="P-loop containing nucleoside triphosphate hydrolases"/>
    <property type="match status" value="2"/>
</dbReference>
<evidence type="ECO:0000256" key="2">
    <source>
        <dbReference type="ARBA" id="ARBA00022840"/>
    </source>
</evidence>
<protein>
    <submittedName>
        <fullName evidence="4">ABC transporter</fullName>
    </submittedName>
</protein>
<dbReference type="GO" id="GO:0016887">
    <property type="term" value="F:ATP hydrolysis activity"/>
    <property type="evidence" value="ECO:0007669"/>
    <property type="project" value="InterPro"/>
</dbReference>
<dbReference type="InterPro" id="IPR017871">
    <property type="entry name" value="ABC_transporter-like_CS"/>
</dbReference>
<reference evidence="4 5" key="1">
    <citation type="journal article" date="2017" name="Genome Announc.">
        <title>Complete Genome Sequences of Two Acetylene-Fermenting Pelobacter acetylenicus Strains.</title>
        <authorList>
            <person name="Sutton J.M."/>
            <person name="Baesman S.M."/>
            <person name="Fierst J.L."/>
            <person name="Poret-Peterson A.T."/>
            <person name="Oremland R.S."/>
            <person name="Dunlap D.S."/>
            <person name="Akob D.M."/>
        </authorList>
    </citation>
    <scope>NUCLEOTIDE SEQUENCE [LARGE SCALE GENOMIC DNA]</scope>
    <source>
        <strain evidence="4 5">DSM 3247</strain>
    </source>
</reference>
<dbReference type="Gene3D" id="3.40.50.300">
    <property type="entry name" value="P-loop containing nucleotide triphosphate hydrolases"/>
    <property type="match status" value="2"/>
</dbReference>
<dbReference type="InterPro" id="IPR027417">
    <property type="entry name" value="P-loop_NTPase"/>
</dbReference>
<evidence type="ECO:0000313" key="4">
    <source>
        <dbReference type="EMBL" id="APG26179.1"/>
    </source>
</evidence>
<dbReference type="PANTHER" id="PTHR43158:SF2">
    <property type="entry name" value="SKFA PEPTIDE EXPORT ATP-BINDING PROTEIN SKFE"/>
    <property type="match status" value="1"/>
</dbReference>
<evidence type="ECO:0000313" key="5">
    <source>
        <dbReference type="Proteomes" id="UP000182264"/>
    </source>
</evidence>
<feature type="domain" description="ABC transporter" evidence="3">
    <location>
        <begin position="4"/>
        <end position="233"/>
    </location>
</feature>
<accession>A0A1L3GJT0</accession>
<dbReference type="KEGG" id="pace:A6070_13285"/>
<keyword evidence="2" id="KW-0067">ATP-binding</keyword>
<dbReference type="GO" id="GO:0005524">
    <property type="term" value="F:ATP binding"/>
    <property type="evidence" value="ECO:0007669"/>
    <property type="project" value="UniProtKB-KW"/>
</dbReference>
<dbReference type="PROSITE" id="PS50893">
    <property type="entry name" value="ABC_TRANSPORTER_2"/>
    <property type="match status" value="2"/>
</dbReference>
<name>A0A1L3GJT0_SYNAC</name>
<dbReference type="STRING" id="29542.A6070_13285"/>
<dbReference type="SMART" id="SM00382">
    <property type="entry name" value="AAA"/>
    <property type="match status" value="2"/>
</dbReference>
<dbReference type="Pfam" id="PF00005">
    <property type="entry name" value="ABC_tran"/>
    <property type="match status" value="2"/>
</dbReference>
<dbReference type="InterPro" id="IPR003439">
    <property type="entry name" value="ABC_transporter-like_ATP-bd"/>
</dbReference>
<feature type="domain" description="ABC transporter" evidence="3">
    <location>
        <begin position="259"/>
        <end position="496"/>
    </location>
</feature>
<dbReference type="EMBL" id="CP015518">
    <property type="protein sequence ID" value="APG26179.1"/>
    <property type="molecule type" value="Genomic_DNA"/>
</dbReference>
<keyword evidence="1" id="KW-0547">Nucleotide-binding</keyword>
<dbReference type="AlphaFoldDB" id="A0A1L3GJT0"/>
<dbReference type="InterPro" id="IPR003593">
    <property type="entry name" value="AAA+_ATPase"/>
</dbReference>
<evidence type="ECO:0000259" key="3">
    <source>
        <dbReference type="PROSITE" id="PS50893"/>
    </source>
</evidence>
<dbReference type="PANTHER" id="PTHR43158">
    <property type="entry name" value="SKFA PEPTIDE EXPORT ATP-BINDING PROTEIN SKFE"/>
    <property type="match status" value="1"/>
</dbReference>
<sequence>MAEIYLDGVTARIGKHARLQDIHLRIGNGQHWAVVGANGSGKSALGRLLCGEMEVLRGTLHLAGKSVCVAFETVDEILGIERYKDDTDFLDRIDQGTPVRDFILEGRPEAARRLEELVGQLGLDGLLDRGIRYLSTGEMRKVLICRALLQEPELLVLDEPFDGLDSASREVLRGLITALTQRGLCIVLLLNRFSEILPCLTHVAYIRDCRLFACGTREQMLASGALRRLHAFHYSLPDQLPRGDKKQDSDSWPGRGPLIEMKQVMVRYDGRYVLNGLDWTVLPGQHWQISGPNGSGKSTLLSLISGDNPQAYANDIRLFGRQRGTGESIWDIKRQIGLVSTAFQESYRVGVTVELAVVSGFFDSIGVYGRYSRTQRDIALQWLEILQMADKRHVPLRALSYGEQRLVLLARAMVKMPVLLILDEPCQGLDEVNREMVLKLVDHLGAGGHTQLLYVTHHPEDRIPCIRHRMEMVAAVGGGFTARLSEAPAGPVPGKA</sequence>
<evidence type="ECO:0000256" key="1">
    <source>
        <dbReference type="ARBA" id="ARBA00022741"/>
    </source>
</evidence>
<dbReference type="PROSITE" id="PS00211">
    <property type="entry name" value="ABC_TRANSPORTER_1"/>
    <property type="match status" value="1"/>
</dbReference>